<dbReference type="InterPro" id="IPR050173">
    <property type="entry name" value="ABC_transporter_C-like"/>
</dbReference>
<evidence type="ECO:0000256" key="6">
    <source>
        <dbReference type="ARBA" id="ARBA00022840"/>
    </source>
</evidence>
<dbReference type="PANTHER" id="PTHR24223">
    <property type="entry name" value="ATP-BINDING CASSETTE SUB-FAMILY C"/>
    <property type="match status" value="1"/>
</dbReference>
<feature type="domain" description="ABC transmembrane type-1" evidence="13">
    <location>
        <begin position="313"/>
        <end position="629"/>
    </location>
</feature>
<dbReference type="GO" id="GO:0000329">
    <property type="term" value="C:fungal-type vacuole membrane"/>
    <property type="evidence" value="ECO:0007669"/>
    <property type="project" value="TreeGrafter"/>
</dbReference>
<dbReference type="PROSITE" id="PS00211">
    <property type="entry name" value="ABC_TRANSPORTER_1"/>
    <property type="match status" value="1"/>
</dbReference>
<dbReference type="PANTHER" id="PTHR24223:SF353">
    <property type="entry name" value="ABC TRANSPORTER ATP-BINDING PROTEIN_PERMEASE VMR1-RELATED"/>
    <property type="match status" value="1"/>
</dbReference>
<keyword evidence="5" id="KW-0547">Nucleotide-binding</keyword>
<feature type="transmembrane region" description="Helical" evidence="11">
    <location>
        <begin position="1238"/>
        <end position="1257"/>
    </location>
</feature>
<keyword evidence="7 11" id="KW-1133">Transmembrane helix</keyword>
<reference evidence="14 15" key="1">
    <citation type="journal article" date="2012" name="Science">
        <title>The Paleozoic origin of enzymatic lignin decomposition reconstructed from 31 fungal genomes.</title>
        <authorList>
            <person name="Floudas D."/>
            <person name="Binder M."/>
            <person name="Riley R."/>
            <person name="Barry K."/>
            <person name="Blanchette R.A."/>
            <person name="Henrissat B."/>
            <person name="Martinez A.T."/>
            <person name="Otillar R."/>
            <person name="Spatafora J.W."/>
            <person name="Yadav J.S."/>
            <person name="Aerts A."/>
            <person name="Benoit I."/>
            <person name="Boyd A."/>
            <person name="Carlson A."/>
            <person name="Copeland A."/>
            <person name="Coutinho P.M."/>
            <person name="de Vries R.P."/>
            <person name="Ferreira P."/>
            <person name="Findley K."/>
            <person name="Foster B."/>
            <person name="Gaskell J."/>
            <person name="Glotzer D."/>
            <person name="Gorecki P."/>
            <person name="Heitman J."/>
            <person name="Hesse C."/>
            <person name="Hori C."/>
            <person name="Igarashi K."/>
            <person name="Jurgens J.A."/>
            <person name="Kallen N."/>
            <person name="Kersten P."/>
            <person name="Kohler A."/>
            <person name="Kuees U."/>
            <person name="Kumar T.K.A."/>
            <person name="Kuo A."/>
            <person name="LaButti K."/>
            <person name="Larrondo L.F."/>
            <person name="Lindquist E."/>
            <person name="Ling A."/>
            <person name="Lombard V."/>
            <person name="Lucas S."/>
            <person name="Lundell T."/>
            <person name="Martin R."/>
            <person name="McLaughlin D.J."/>
            <person name="Morgenstern I."/>
            <person name="Morin E."/>
            <person name="Murat C."/>
            <person name="Nagy L.G."/>
            <person name="Nolan M."/>
            <person name="Ohm R.A."/>
            <person name="Patyshakuliyeva A."/>
            <person name="Rokas A."/>
            <person name="Ruiz-Duenas F.J."/>
            <person name="Sabat G."/>
            <person name="Salamov A."/>
            <person name="Samejima M."/>
            <person name="Schmutz J."/>
            <person name="Slot J.C."/>
            <person name="St John F."/>
            <person name="Stenlid J."/>
            <person name="Sun H."/>
            <person name="Sun S."/>
            <person name="Syed K."/>
            <person name="Tsang A."/>
            <person name="Wiebenga A."/>
            <person name="Young D."/>
            <person name="Pisabarro A."/>
            <person name="Eastwood D.C."/>
            <person name="Martin F."/>
            <person name="Cullen D."/>
            <person name="Grigoriev I.V."/>
            <person name="Hibbett D.S."/>
        </authorList>
    </citation>
    <scope>NUCLEOTIDE SEQUENCE</scope>
    <source>
        <strain evidence="15">FP-58527</strain>
    </source>
</reference>
<feature type="transmembrane region" description="Helical" evidence="11">
    <location>
        <begin position="569"/>
        <end position="591"/>
    </location>
</feature>
<dbReference type="InterPro" id="IPR027417">
    <property type="entry name" value="P-loop_NTPase"/>
</dbReference>
<dbReference type="CDD" id="cd03250">
    <property type="entry name" value="ABCC_MRP_domain1"/>
    <property type="match status" value="1"/>
</dbReference>
<dbReference type="SMART" id="SM00382">
    <property type="entry name" value="AAA"/>
    <property type="match status" value="2"/>
</dbReference>
<dbReference type="InterPro" id="IPR003593">
    <property type="entry name" value="AAA+_ATPase"/>
</dbReference>
<evidence type="ECO:0000259" key="12">
    <source>
        <dbReference type="PROSITE" id="PS50893"/>
    </source>
</evidence>
<evidence type="ECO:0000256" key="7">
    <source>
        <dbReference type="ARBA" id="ARBA00022989"/>
    </source>
</evidence>
<evidence type="ECO:0000256" key="8">
    <source>
        <dbReference type="ARBA" id="ARBA00023136"/>
    </source>
</evidence>
<feature type="transmembrane region" description="Helical" evidence="11">
    <location>
        <begin position="1184"/>
        <end position="1203"/>
    </location>
</feature>
<dbReference type="InterPro" id="IPR017871">
    <property type="entry name" value="ABC_transporter-like_CS"/>
</dbReference>
<evidence type="ECO:0000256" key="9">
    <source>
        <dbReference type="ARBA" id="ARBA00023180"/>
    </source>
</evidence>
<dbReference type="PROSITE" id="PS50893">
    <property type="entry name" value="ABC_TRANSPORTER_2"/>
    <property type="match status" value="2"/>
</dbReference>
<dbReference type="FunFam" id="1.20.1560.10:FF:000013">
    <property type="entry name" value="ABC transporter C family member 2"/>
    <property type="match status" value="1"/>
</dbReference>
<feature type="transmembrane region" description="Helical" evidence="11">
    <location>
        <begin position="1142"/>
        <end position="1164"/>
    </location>
</feature>
<feature type="compositionally biased region" description="Low complexity" evidence="10">
    <location>
        <begin position="950"/>
        <end position="966"/>
    </location>
</feature>
<keyword evidence="6" id="KW-0067">ATP-binding</keyword>
<keyword evidence="9" id="KW-0325">Glycoprotein</keyword>
<dbReference type="InParanoid" id="S8FL88"/>
<feature type="domain" description="ABC transmembrane type-1" evidence="13">
    <location>
        <begin position="1010"/>
        <end position="1290"/>
    </location>
</feature>
<dbReference type="SUPFAM" id="SSF90123">
    <property type="entry name" value="ABC transporter transmembrane region"/>
    <property type="match status" value="2"/>
</dbReference>
<feature type="transmembrane region" description="Helical" evidence="11">
    <location>
        <begin position="76"/>
        <end position="98"/>
    </location>
</feature>
<comment type="subcellular location">
    <subcellularLocation>
        <location evidence="1">Membrane</location>
        <topology evidence="1">Multi-pass membrane protein</topology>
    </subcellularLocation>
</comment>
<dbReference type="FunFam" id="3.40.50.300:FF:000825">
    <property type="entry name" value="ABC bile acid transporter"/>
    <property type="match status" value="1"/>
</dbReference>
<evidence type="ECO:0000256" key="4">
    <source>
        <dbReference type="ARBA" id="ARBA00022737"/>
    </source>
</evidence>
<evidence type="ECO:0000256" key="10">
    <source>
        <dbReference type="SAM" id="MobiDB-lite"/>
    </source>
</evidence>
<feature type="transmembrane region" description="Helical" evidence="11">
    <location>
        <begin position="138"/>
        <end position="157"/>
    </location>
</feature>
<feature type="region of interest" description="Disordered" evidence="10">
    <location>
        <begin position="939"/>
        <end position="979"/>
    </location>
</feature>
<dbReference type="STRING" id="743788.S8FL88"/>
<dbReference type="InterPro" id="IPR003439">
    <property type="entry name" value="ABC_transporter-like_ATP-bd"/>
</dbReference>
<protein>
    <recommendedName>
        <fullName evidence="16">Multidrug resistance-associated ABC transporter</fullName>
    </recommendedName>
</protein>
<dbReference type="Pfam" id="PF00664">
    <property type="entry name" value="ABC_membrane"/>
    <property type="match status" value="2"/>
</dbReference>
<dbReference type="PROSITE" id="PS50929">
    <property type="entry name" value="ABC_TM1F"/>
    <property type="match status" value="2"/>
</dbReference>
<accession>S8FL88</accession>
<keyword evidence="2" id="KW-0813">Transport</keyword>
<dbReference type="HOGENOM" id="CLU_000604_27_6_1"/>
<evidence type="ECO:0000259" key="13">
    <source>
        <dbReference type="PROSITE" id="PS50929"/>
    </source>
</evidence>
<dbReference type="FunFam" id="3.40.50.300:FF:001354">
    <property type="entry name" value="ATP-binding cassette (ABC) transporter, putative"/>
    <property type="match status" value="1"/>
</dbReference>
<feature type="transmembrane region" description="Helical" evidence="11">
    <location>
        <begin position="312"/>
        <end position="332"/>
    </location>
</feature>
<keyword evidence="8 11" id="KW-0472">Membrane</keyword>
<dbReference type="GO" id="GO:0005524">
    <property type="term" value="F:ATP binding"/>
    <property type="evidence" value="ECO:0007669"/>
    <property type="project" value="UniProtKB-KW"/>
</dbReference>
<evidence type="ECO:0000256" key="5">
    <source>
        <dbReference type="ARBA" id="ARBA00022741"/>
    </source>
</evidence>
<evidence type="ECO:0008006" key="16">
    <source>
        <dbReference type="Google" id="ProtNLM"/>
    </source>
</evidence>
<dbReference type="eggNOG" id="KOG0054">
    <property type="taxonomic scope" value="Eukaryota"/>
</dbReference>
<evidence type="ECO:0000256" key="1">
    <source>
        <dbReference type="ARBA" id="ARBA00004141"/>
    </source>
</evidence>
<dbReference type="CDD" id="cd03244">
    <property type="entry name" value="ABCC_MRP_domain2"/>
    <property type="match status" value="1"/>
</dbReference>
<feature type="domain" description="ABC transporter" evidence="12">
    <location>
        <begin position="1326"/>
        <end position="1571"/>
    </location>
</feature>
<keyword evidence="4" id="KW-0677">Repeat</keyword>
<name>S8FL88_FOMSC</name>
<dbReference type="EMBL" id="KE504137">
    <property type="protein sequence ID" value="EPT02131.1"/>
    <property type="molecule type" value="Genomic_DNA"/>
</dbReference>
<sequence>MPQYQLEVAVALAVSATCSLSVFLLSKSNEGKISLHTEPEEDLVKDPFDVTKPEDFVDGTPVNGEQFWQKMRVRKLLLAVLLAAIVIVQSVSLGWAIIEEERANIAVHSLHVAFALYTLVVAGCSIGQLDREHAASMVHLSALTFITSALLFTTAILPSTRLVDISVYEPSTVPLGLFYATLALYLASLVVAATTPCGPPLHFLPADIYSPKVLEKITTEYQDNVCGIVGASVWDTLLFSYTTKVVMLGNTSESLEIGDLPIVPTDMRATAIFNTMRGALKRYHLRVRSWRPRPGSGFELGWQLLRVNTANVVTVMVLAMIVAGLFYVPYYFLQQVIYYLELDPQRENRGWGWVYCCGLFFSNAITQLITGQLWSLSTTTLQVSFKVQLNSILYAKTLVRKDIASSSGPAAEGAAAENGAAAASVASDSKDEKSDEDDFSSKAQIMTLMTTDVDRVSEFAWHLFTLFDSPIELIVGTVFLYSLLGASCFVGLAVTCLFLPLNHFASKIVVSAQDSLMKARDERVSLMNEILGGIRMLKFMAWERSFEARVMNVRAKELKYQKLNYHIEVIFNAIWGASPIVVALVSFWHFAVFRGQVLTPSIAFTSISVFNELKFALNALPETFINMLQSLVSMRRIEKYLHGAEVAAVEPLSRQSQAIALQNATITWPQDRVRGASATPSVASTPKQKFVLLDLSIDFPLGELSLVCGKLGSGKSLLLLSLLGEADVLAGQLTCPRSPPDAIASFAGKVVPEEEWVVQGVCAFVPQSAWLRNASIRDNILFDLPFIEERYQKTLEVCALVSDFKILEDGDMAEIGERGVNLSGGQKARVSLARAVYSRASVLLLDDVLSAVDAHTAHHLFHECLKGDLMRGRTVILVSHHVQLCAPGASYVVTLENGRVAFQGDRDSFLSSGVLSTLIQSGVADASDEHEETTIADVEELLPEKESSDDSGGPSSETTSTVAASETETKPEKRKAPRKLVEEEKRAVGHISKDIWMAYINACGGSYYWILFFVALLLAALSPVAENGWLRIWTGSALEADEPKPASFYIAIYAAITATGVILQTVRWIVIYHGGIHASTVLYKGLLEGVLFANIRFHDTVSRGRLLNRFGKDFEGVDSSLPDNFGRSVAYTLSASTTFVTITYIGGLPFLLAAVIFGSLYYSIGKVYGQTSRDMRRLDSVTRSPLYSIYGETIAGVTVLRAFGASTKFMRDMLRCVDTNTNPYYWMWGVNRWLSARFNLLSSAVVGMTAFVCVLTPGINASLAGMALAFSSTILNDLLFLVRRFVGLEQSMVAVERIKEFSELPREPPEFVEPRPPASWPANGGIKCENLVIRYAPDLPDVLHNLNFTVAPGEKVGVLGRTGSGKSTLALSFFRFVEPVEGRILIDGLDIAEMGLTDLRSKLTIIPQDPTILSGTLRSTIDVFSEYEDAEIYEALHRVHLIPASDTPDEDPETLNANVFRSLDSPVSEGGDNFSTGEKQLLCMARAILKRSKVLLMDEATASVDYATDELIGKTIRHEFAESTILTIAHRLRTVIDYDRVMLLEQGRIAEFDKPAVLLSNPSSKFHSLCKATGKSEFAMLKKLAGVQ</sequence>
<dbReference type="InterPro" id="IPR011527">
    <property type="entry name" value="ABC1_TM_dom"/>
</dbReference>
<dbReference type="Proteomes" id="UP000015241">
    <property type="component" value="Unassembled WGS sequence"/>
</dbReference>
<proteinExistence type="predicted"/>
<keyword evidence="3 11" id="KW-0812">Transmembrane</keyword>
<feature type="domain" description="ABC transporter" evidence="12">
    <location>
        <begin position="673"/>
        <end position="922"/>
    </location>
</feature>
<evidence type="ECO:0000256" key="11">
    <source>
        <dbReference type="SAM" id="Phobius"/>
    </source>
</evidence>
<feature type="transmembrane region" description="Helical" evidence="11">
    <location>
        <begin position="1046"/>
        <end position="1070"/>
    </location>
</feature>
<dbReference type="SUPFAM" id="SSF52540">
    <property type="entry name" value="P-loop containing nucleoside triphosphate hydrolases"/>
    <property type="match status" value="2"/>
</dbReference>
<dbReference type="OrthoDB" id="6500128at2759"/>
<dbReference type="Pfam" id="PF00005">
    <property type="entry name" value="ABC_tran"/>
    <property type="match status" value="2"/>
</dbReference>
<organism evidence="14 15">
    <name type="scientific">Fomitopsis schrenkii</name>
    <name type="common">Brown rot fungus</name>
    <dbReference type="NCBI Taxonomy" id="2126942"/>
    <lineage>
        <taxon>Eukaryota</taxon>
        <taxon>Fungi</taxon>
        <taxon>Dikarya</taxon>
        <taxon>Basidiomycota</taxon>
        <taxon>Agaricomycotina</taxon>
        <taxon>Agaricomycetes</taxon>
        <taxon>Polyporales</taxon>
        <taxon>Fomitopsis</taxon>
    </lineage>
</organism>
<keyword evidence="15" id="KW-1185">Reference proteome</keyword>
<dbReference type="GO" id="GO:0016887">
    <property type="term" value="F:ATP hydrolysis activity"/>
    <property type="evidence" value="ECO:0007669"/>
    <property type="project" value="InterPro"/>
</dbReference>
<evidence type="ECO:0000313" key="14">
    <source>
        <dbReference type="EMBL" id="EPT02131.1"/>
    </source>
</evidence>
<evidence type="ECO:0000313" key="15">
    <source>
        <dbReference type="Proteomes" id="UP000015241"/>
    </source>
</evidence>
<feature type="transmembrane region" description="Helical" evidence="11">
    <location>
        <begin position="1007"/>
        <end position="1025"/>
    </location>
</feature>
<feature type="transmembrane region" description="Helical" evidence="11">
    <location>
        <begin position="104"/>
        <end position="126"/>
    </location>
</feature>
<dbReference type="Gene3D" id="3.40.50.300">
    <property type="entry name" value="P-loop containing nucleotide triphosphate hydrolases"/>
    <property type="match status" value="2"/>
</dbReference>
<evidence type="ECO:0000256" key="2">
    <source>
        <dbReference type="ARBA" id="ARBA00022448"/>
    </source>
</evidence>
<gene>
    <name evidence="14" type="ORF">FOMPIDRAFT_99465</name>
</gene>
<dbReference type="GO" id="GO:0140359">
    <property type="term" value="F:ABC-type transporter activity"/>
    <property type="evidence" value="ECO:0007669"/>
    <property type="project" value="InterPro"/>
</dbReference>
<feature type="transmembrane region" description="Helical" evidence="11">
    <location>
        <begin position="177"/>
        <end position="195"/>
    </location>
</feature>
<feature type="transmembrane region" description="Helical" evidence="11">
    <location>
        <begin position="6"/>
        <end position="25"/>
    </location>
</feature>
<dbReference type="CDD" id="cd18596">
    <property type="entry name" value="ABC_6TM_VMR1_D1_like"/>
    <property type="match status" value="1"/>
</dbReference>
<dbReference type="Gene3D" id="1.20.1560.10">
    <property type="entry name" value="ABC transporter type 1, transmembrane domain"/>
    <property type="match status" value="2"/>
</dbReference>
<feature type="transmembrane region" description="Helical" evidence="11">
    <location>
        <begin position="1263"/>
        <end position="1282"/>
    </location>
</feature>
<dbReference type="InterPro" id="IPR036640">
    <property type="entry name" value="ABC1_TM_sf"/>
</dbReference>
<evidence type="ECO:0000256" key="3">
    <source>
        <dbReference type="ARBA" id="ARBA00022692"/>
    </source>
</evidence>
<dbReference type="CDD" id="cd18604">
    <property type="entry name" value="ABC_6TM_VMR1_D2_like"/>
    <property type="match status" value="1"/>
</dbReference>